<reference evidence="4 5" key="1">
    <citation type="journal article" date="2018" name="Sci. Rep.">
        <title>Characterisation of pathogen-specific regions and novel effector candidates in Fusarium oxysporum f. sp. cepae.</title>
        <authorList>
            <person name="Armitage A.D."/>
            <person name="Taylor A."/>
            <person name="Sobczyk M.K."/>
            <person name="Baxter L."/>
            <person name="Greenfield B.P."/>
            <person name="Bates H.J."/>
            <person name="Wilson F."/>
            <person name="Jackson A.C."/>
            <person name="Ott S."/>
            <person name="Harrison R.J."/>
            <person name="Clarkson J.P."/>
        </authorList>
    </citation>
    <scope>NUCLEOTIDE SEQUENCE [LARGE SCALE GENOMIC DNA]</scope>
    <source>
        <strain evidence="4 5">Fo_A28</strain>
    </source>
</reference>
<keyword evidence="1" id="KW-0677">Repeat</keyword>
<dbReference type="EMBL" id="MRCY01000439">
    <property type="protein sequence ID" value="RKK86479.1"/>
    <property type="molecule type" value="Genomic_DNA"/>
</dbReference>
<evidence type="ECO:0000313" key="4">
    <source>
        <dbReference type="EMBL" id="RKK86479.1"/>
    </source>
</evidence>
<gene>
    <name evidence="4" type="ORF">BFJ68_g17147</name>
</gene>
<proteinExistence type="predicted"/>
<dbReference type="PANTHER" id="PTHR10039">
    <property type="entry name" value="AMELOGENIN"/>
    <property type="match status" value="1"/>
</dbReference>
<protein>
    <recommendedName>
        <fullName evidence="3">Nephrocystin 3-like N-terminal domain-containing protein</fullName>
    </recommendedName>
</protein>
<dbReference type="PANTHER" id="PTHR10039:SF10">
    <property type="entry name" value="NACHT DOMAIN-CONTAINING PROTEIN"/>
    <property type="match status" value="1"/>
</dbReference>
<dbReference type="Proteomes" id="UP000285860">
    <property type="component" value="Unassembled WGS sequence"/>
</dbReference>
<organism evidence="4 5">
    <name type="scientific">Fusarium oxysporum</name>
    <name type="common">Fusarium vascular wilt</name>
    <dbReference type="NCBI Taxonomy" id="5507"/>
    <lineage>
        <taxon>Eukaryota</taxon>
        <taxon>Fungi</taxon>
        <taxon>Dikarya</taxon>
        <taxon>Ascomycota</taxon>
        <taxon>Pezizomycotina</taxon>
        <taxon>Sordariomycetes</taxon>
        <taxon>Hypocreomycetidae</taxon>
        <taxon>Hypocreales</taxon>
        <taxon>Nectriaceae</taxon>
        <taxon>Fusarium</taxon>
        <taxon>Fusarium oxysporum species complex</taxon>
    </lineage>
</organism>
<evidence type="ECO:0000256" key="2">
    <source>
        <dbReference type="SAM" id="MobiDB-lite"/>
    </source>
</evidence>
<sequence length="318" mass="36234">MDLSDEQKAAFDSNTRQSCHSPPNIHDVMRLTAEIDHRVAGNVGGGRCFGTRLVNVLEAVQRFAALGDIVVGGSQNMIACGVWSLMLVNVSSWFDKLSELFMAVGRSAPRYQAMALLYPRSKKLQSHLSEYFLVVVRICHDLLKLTRKSMFAQLVSFMTESDMSSYQADFDLWANAIKEEVNLLMAQQLQEQSRRLIPLHESESHRKKLENRLRILDSCSTYDYQTTWKEIRRCGNTSWLTLQREYQDWKFRSESCTLLYLGKLGSGKFISLANMVDDLNLHRQGSLVTYFFLPARRSRKPASTHNPGRSGPAVAMHD</sequence>
<feature type="domain" description="Nephrocystin 3-like N-terminal" evidence="3">
    <location>
        <begin position="237"/>
        <end position="299"/>
    </location>
</feature>
<comment type="caution">
    <text evidence="4">The sequence shown here is derived from an EMBL/GenBank/DDBJ whole genome shotgun (WGS) entry which is preliminary data.</text>
</comment>
<evidence type="ECO:0000259" key="3">
    <source>
        <dbReference type="Pfam" id="PF24883"/>
    </source>
</evidence>
<dbReference type="InterPro" id="IPR056884">
    <property type="entry name" value="NPHP3-like_N"/>
</dbReference>
<name>A0A420P1R4_FUSOX</name>
<feature type="region of interest" description="Disordered" evidence="2">
    <location>
        <begin position="299"/>
        <end position="318"/>
    </location>
</feature>
<accession>A0A420P1R4</accession>
<evidence type="ECO:0000256" key="1">
    <source>
        <dbReference type="ARBA" id="ARBA00022737"/>
    </source>
</evidence>
<feature type="region of interest" description="Disordered" evidence="2">
    <location>
        <begin position="1"/>
        <end position="23"/>
    </location>
</feature>
<dbReference type="AlphaFoldDB" id="A0A420P1R4"/>
<dbReference type="Pfam" id="PF24883">
    <property type="entry name" value="NPHP3_N"/>
    <property type="match status" value="1"/>
</dbReference>
<feature type="compositionally biased region" description="Polar residues" evidence="2">
    <location>
        <begin position="12"/>
        <end position="21"/>
    </location>
</feature>
<evidence type="ECO:0000313" key="5">
    <source>
        <dbReference type="Proteomes" id="UP000285860"/>
    </source>
</evidence>